<dbReference type="PANTHER" id="PTHR39087:SF2">
    <property type="entry name" value="UPF0104 MEMBRANE PROTEIN MJ1595"/>
    <property type="match status" value="1"/>
</dbReference>
<dbReference type="InterPro" id="IPR022791">
    <property type="entry name" value="L-PG_synthase/AglD"/>
</dbReference>
<evidence type="ECO:0000313" key="9">
    <source>
        <dbReference type="Proteomes" id="UP000054323"/>
    </source>
</evidence>
<sequence length="240" mass="25907">MPGSPARLGDFVRMLILKHEDDATYSQGFSSLVVERVFDILMIAVLGAVALPFVLAVLDVPDWFITVIIVPLAAGGIFFAMLLWSGRMKSENRVIVAVQRMLDEVKRASLNPRALVTLSVSSLLIWLVDVLVCYAVVLMFQEPVPFGIVVLAIVIGNLVKAVPLTPGGVGTYELALALTFGLAGTPAATATLIAVIDHLIKNLVTLIGGVGSIYYFGDWSMELLKKAFSREIEKEETFGG</sequence>
<dbReference type="PATRIC" id="fig|2198.4.peg.1855"/>
<evidence type="ECO:0000256" key="2">
    <source>
        <dbReference type="ARBA" id="ARBA00011061"/>
    </source>
</evidence>
<evidence type="ECO:0000256" key="3">
    <source>
        <dbReference type="ARBA" id="ARBA00022475"/>
    </source>
</evidence>
<dbReference type="NCBIfam" id="TIGR00374">
    <property type="entry name" value="flippase-like domain"/>
    <property type="match status" value="1"/>
</dbReference>
<keyword evidence="4 7" id="KW-0812">Transmembrane</keyword>
<evidence type="ECO:0000256" key="7">
    <source>
        <dbReference type="SAM" id="Phobius"/>
    </source>
</evidence>
<dbReference type="GO" id="GO:0005886">
    <property type="term" value="C:plasma membrane"/>
    <property type="evidence" value="ECO:0007669"/>
    <property type="project" value="UniProtKB-SubCell"/>
</dbReference>
<proteinExistence type="inferred from homology"/>
<keyword evidence="3" id="KW-1003">Cell membrane</keyword>
<accession>A0A101GLW4</accession>
<dbReference type="Pfam" id="PF03706">
    <property type="entry name" value="LPG_synthase_TM"/>
    <property type="match status" value="1"/>
</dbReference>
<name>A0A101GLW4_9EURY</name>
<feature type="transmembrane region" description="Helical" evidence="7">
    <location>
        <begin position="115"/>
        <end position="137"/>
    </location>
</feature>
<comment type="subcellular location">
    <subcellularLocation>
        <location evidence="1">Cell membrane</location>
        <topology evidence="1">Multi-pass membrane protein</topology>
    </subcellularLocation>
</comment>
<organism evidence="8 9">
    <name type="scientific">Methanoculleus marisnigri</name>
    <dbReference type="NCBI Taxonomy" id="2198"/>
    <lineage>
        <taxon>Archaea</taxon>
        <taxon>Methanobacteriati</taxon>
        <taxon>Methanobacteriota</taxon>
        <taxon>Stenosarchaea group</taxon>
        <taxon>Methanomicrobia</taxon>
        <taxon>Methanomicrobiales</taxon>
        <taxon>Methanomicrobiaceae</taxon>
        <taxon>Methanoculleus</taxon>
    </lineage>
</organism>
<evidence type="ECO:0000256" key="5">
    <source>
        <dbReference type="ARBA" id="ARBA00022989"/>
    </source>
</evidence>
<gene>
    <name evidence="8" type="ORF">XD82_1465</name>
</gene>
<evidence type="ECO:0000256" key="6">
    <source>
        <dbReference type="ARBA" id="ARBA00023136"/>
    </source>
</evidence>
<keyword evidence="5 7" id="KW-1133">Transmembrane helix</keyword>
<keyword evidence="6 7" id="KW-0472">Membrane</keyword>
<evidence type="ECO:0000313" key="8">
    <source>
        <dbReference type="EMBL" id="KUK60829.1"/>
    </source>
</evidence>
<comment type="caution">
    <text evidence="8">The sequence shown here is derived from an EMBL/GenBank/DDBJ whole genome shotgun (WGS) entry which is preliminary data.</text>
</comment>
<feature type="transmembrane region" description="Helical" evidence="7">
    <location>
        <begin position="174"/>
        <end position="193"/>
    </location>
</feature>
<protein>
    <submittedName>
        <fullName evidence="8">Uncharacterized protein</fullName>
    </submittedName>
</protein>
<dbReference type="Proteomes" id="UP000054323">
    <property type="component" value="Unassembled WGS sequence"/>
</dbReference>
<feature type="transmembrane region" description="Helical" evidence="7">
    <location>
        <begin position="37"/>
        <end position="57"/>
    </location>
</feature>
<dbReference type="EMBL" id="LGGD01000202">
    <property type="protein sequence ID" value="KUK60829.1"/>
    <property type="molecule type" value="Genomic_DNA"/>
</dbReference>
<feature type="transmembrane region" description="Helical" evidence="7">
    <location>
        <begin position="63"/>
        <end position="84"/>
    </location>
</feature>
<comment type="similarity">
    <text evidence="2">Belongs to the UPF0104 family.</text>
</comment>
<evidence type="ECO:0000256" key="1">
    <source>
        <dbReference type="ARBA" id="ARBA00004651"/>
    </source>
</evidence>
<feature type="transmembrane region" description="Helical" evidence="7">
    <location>
        <begin position="199"/>
        <end position="217"/>
    </location>
</feature>
<dbReference type="PANTHER" id="PTHR39087">
    <property type="entry name" value="UPF0104 MEMBRANE PROTEIN MJ1595"/>
    <property type="match status" value="1"/>
</dbReference>
<dbReference type="AlphaFoldDB" id="A0A101GLW4"/>
<feature type="transmembrane region" description="Helical" evidence="7">
    <location>
        <begin position="143"/>
        <end position="162"/>
    </location>
</feature>
<evidence type="ECO:0000256" key="4">
    <source>
        <dbReference type="ARBA" id="ARBA00022692"/>
    </source>
</evidence>
<reference evidence="9" key="1">
    <citation type="journal article" date="2015" name="MBio">
        <title>Genome-Resolved Metagenomic Analysis Reveals Roles for Candidate Phyla and Other Microbial Community Members in Biogeochemical Transformations in Oil Reservoirs.</title>
        <authorList>
            <person name="Hu P."/>
            <person name="Tom L."/>
            <person name="Singh A."/>
            <person name="Thomas B.C."/>
            <person name="Baker B.J."/>
            <person name="Piceno Y.M."/>
            <person name="Andersen G.L."/>
            <person name="Banfield J.F."/>
        </authorList>
    </citation>
    <scope>NUCLEOTIDE SEQUENCE [LARGE SCALE GENOMIC DNA]</scope>
</reference>